<keyword evidence="3" id="KW-1185">Reference proteome</keyword>
<proteinExistence type="predicted"/>
<dbReference type="RefSeq" id="WP_285760107.1">
    <property type="nucleotide sequence ID" value="NZ_BSQG01000004.1"/>
</dbReference>
<dbReference type="SUPFAM" id="SSF53335">
    <property type="entry name" value="S-adenosyl-L-methionine-dependent methyltransferases"/>
    <property type="match status" value="1"/>
</dbReference>
<dbReference type="Pfam" id="PF08241">
    <property type="entry name" value="Methyltransf_11"/>
    <property type="match status" value="1"/>
</dbReference>
<feature type="domain" description="Methyltransferase type 11" evidence="1">
    <location>
        <begin position="113"/>
        <end position="165"/>
    </location>
</feature>
<dbReference type="EMBL" id="BSQG01000004">
    <property type="protein sequence ID" value="GLU48642.1"/>
    <property type="molecule type" value="Genomic_DNA"/>
</dbReference>
<evidence type="ECO:0000259" key="1">
    <source>
        <dbReference type="Pfam" id="PF08241"/>
    </source>
</evidence>
<dbReference type="AlphaFoldDB" id="A0A9W6P7T6"/>
<reference evidence="2" key="1">
    <citation type="submission" date="2023-02" db="EMBL/GenBank/DDBJ databases">
        <title>Nocardiopsis ansamitocini NBRC 112285.</title>
        <authorList>
            <person name="Ichikawa N."/>
            <person name="Sato H."/>
            <person name="Tonouchi N."/>
        </authorList>
    </citation>
    <scope>NUCLEOTIDE SEQUENCE</scope>
    <source>
        <strain evidence="2">NBRC 112285</strain>
    </source>
</reference>
<dbReference type="InterPro" id="IPR029063">
    <property type="entry name" value="SAM-dependent_MTases_sf"/>
</dbReference>
<dbReference type="Gene3D" id="3.40.50.150">
    <property type="entry name" value="Vaccinia Virus protein VP39"/>
    <property type="match status" value="1"/>
</dbReference>
<accession>A0A9W6P7T6</accession>
<comment type="caution">
    <text evidence="2">The sequence shown here is derived from an EMBL/GenBank/DDBJ whole genome shotgun (WGS) entry which is preliminary data.</text>
</comment>
<name>A0A9W6P7T6_9ACTN</name>
<evidence type="ECO:0000313" key="2">
    <source>
        <dbReference type="EMBL" id="GLU48642.1"/>
    </source>
</evidence>
<sequence length="253" mass="28192">MLVSARSYDEYRAMFALTDEDLSQRVLDCPGGAADFTAVASARGGDALAVDPQYALGRDLGPLVLREIQYKHADLAATADAHVWTWFGDADRYTRLRLRSARTFSADLATRPERYLAAALPSLPFADRSFDLVLSSHLLFSYGATLDEAFHLAALLELARVARKQVRLFPVVLHTSNRPYPALDRLRQRLHDSTIPTRLEPVGYEFQPGGNQVLILDCTHHDPLPGTTAAIHTPHLIDPTRWRHLETPRSTPS</sequence>
<organism evidence="2 3">
    <name type="scientific">Nocardiopsis ansamitocini</name>
    <dbReference type="NCBI Taxonomy" id="1670832"/>
    <lineage>
        <taxon>Bacteria</taxon>
        <taxon>Bacillati</taxon>
        <taxon>Actinomycetota</taxon>
        <taxon>Actinomycetes</taxon>
        <taxon>Streptosporangiales</taxon>
        <taxon>Nocardiopsidaceae</taxon>
        <taxon>Nocardiopsis</taxon>
    </lineage>
</organism>
<protein>
    <recommendedName>
        <fullName evidence="1">Methyltransferase type 11 domain-containing protein</fullName>
    </recommendedName>
</protein>
<dbReference type="InterPro" id="IPR013216">
    <property type="entry name" value="Methyltransf_11"/>
</dbReference>
<gene>
    <name evidence="2" type="ORF">Nans01_29930</name>
</gene>
<dbReference type="Proteomes" id="UP001165092">
    <property type="component" value="Unassembled WGS sequence"/>
</dbReference>
<dbReference type="GO" id="GO:0008757">
    <property type="term" value="F:S-adenosylmethionine-dependent methyltransferase activity"/>
    <property type="evidence" value="ECO:0007669"/>
    <property type="project" value="InterPro"/>
</dbReference>
<evidence type="ECO:0000313" key="3">
    <source>
        <dbReference type="Proteomes" id="UP001165092"/>
    </source>
</evidence>